<name>A0ABS6DYW8_9FIRM</name>
<organism evidence="3 4">
    <name type="scientific">Intestinibacter bartlettii</name>
    <dbReference type="NCBI Taxonomy" id="261299"/>
    <lineage>
        <taxon>Bacteria</taxon>
        <taxon>Bacillati</taxon>
        <taxon>Bacillota</taxon>
        <taxon>Clostridia</taxon>
        <taxon>Peptostreptococcales</taxon>
        <taxon>Peptostreptococcaceae</taxon>
        <taxon>Intestinibacter</taxon>
    </lineage>
</organism>
<evidence type="ECO:0000259" key="2">
    <source>
        <dbReference type="PROSITE" id="PS50975"/>
    </source>
</evidence>
<reference evidence="3 4" key="1">
    <citation type="submission" date="2021-06" db="EMBL/GenBank/DDBJ databases">
        <authorList>
            <person name="Sun Q."/>
            <person name="Li D."/>
        </authorList>
    </citation>
    <scope>NUCLEOTIDE SEQUENCE [LARGE SCALE GENOMIC DNA]</scope>
    <source>
        <strain evidence="3 4">N19</strain>
    </source>
</reference>
<protein>
    <submittedName>
        <fullName evidence="3">Carboxylate--amine ligase</fullName>
    </submittedName>
</protein>
<evidence type="ECO:0000313" key="4">
    <source>
        <dbReference type="Proteomes" id="UP001196301"/>
    </source>
</evidence>
<keyword evidence="3" id="KW-0436">Ligase</keyword>
<dbReference type="EMBL" id="JAHLOQ010000036">
    <property type="protein sequence ID" value="MBU5337029.1"/>
    <property type="molecule type" value="Genomic_DNA"/>
</dbReference>
<feature type="domain" description="ATP-grasp" evidence="2">
    <location>
        <begin position="125"/>
        <end position="322"/>
    </location>
</feature>
<accession>A0ABS6DYW8</accession>
<keyword evidence="1" id="KW-0067">ATP-binding</keyword>
<keyword evidence="4" id="KW-1185">Reference proteome</keyword>
<comment type="caution">
    <text evidence="3">The sequence shown here is derived from an EMBL/GenBank/DDBJ whole genome shotgun (WGS) entry which is preliminary data.</text>
</comment>
<evidence type="ECO:0000256" key="1">
    <source>
        <dbReference type="PROSITE-ProRule" id="PRU00409"/>
    </source>
</evidence>
<sequence>MNNVKIQPVLVGGDINCYSVARAYHEAYGVKSIAFGKIRIGATNHSKIIDYREGTTIEDEEAFLKRLLDLADEEAEEGKVFIIHGCKDEYAEFIIDNKEILSTKYIVPYIDKELKDKLIEKDSFYEICEEYNLSYPKTHVFNKGDEVVDFGFNYPVILKASDSVTFFQHEFAGMKKAYVVQNADEFKQITDEIYSHGYEKSMIVQDFIPGDDSHMRVLTCYSDQNGKVKMMCLGHVLLEEHTPKGIGNHAAIITEYDEEVMTKFKNFLESINYTGFSNFDIKYDTRDNTYKVFEINLRQGRSNYYVTGSGNNIAKYVVEDRVENKELELKIQKEPFFWRVIPRHVVYKFVKNKDLVNKCKQLVSEGKEETSFGYKYDLKGNLKRSWYIFLYSVNQIRKFNKYCK</sequence>
<dbReference type="RefSeq" id="WP_216571177.1">
    <property type="nucleotide sequence ID" value="NZ_JAHLOQ010000036.1"/>
</dbReference>
<dbReference type="GO" id="GO:0016874">
    <property type="term" value="F:ligase activity"/>
    <property type="evidence" value="ECO:0007669"/>
    <property type="project" value="UniProtKB-KW"/>
</dbReference>
<dbReference type="InterPro" id="IPR011761">
    <property type="entry name" value="ATP-grasp"/>
</dbReference>
<keyword evidence="1" id="KW-0547">Nucleotide-binding</keyword>
<gene>
    <name evidence="3" type="ORF">KQI20_11310</name>
</gene>
<proteinExistence type="predicted"/>
<dbReference type="Proteomes" id="UP001196301">
    <property type="component" value="Unassembled WGS sequence"/>
</dbReference>
<evidence type="ECO:0000313" key="3">
    <source>
        <dbReference type="EMBL" id="MBU5337029.1"/>
    </source>
</evidence>
<dbReference type="PROSITE" id="PS50975">
    <property type="entry name" value="ATP_GRASP"/>
    <property type="match status" value="1"/>
</dbReference>